<keyword evidence="7 8" id="KW-0472">Membrane</keyword>
<feature type="transmembrane region" description="Helical" evidence="8">
    <location>
        <begin position="319"/>
        <end position="340"/>
    </location>
</feature>
<dbReference type="CDD" id="cd17332">
    <property type="entry name" value="MFS_MelB_like"/>
    <property type="match status" value="1"/>
</dbReference>
<evidence type="ECO:0000256" key="1">
    <source>
        <dbReference type="ARBA" id="ARBA00004651"/>
    </source>
</evidence>
<dbReference type="EMBL" id="JACHVC010000005">
    <property type="protein sequence ID" value="MBC2605037.1"/>
    <property type="molecule type" value="Genomic_DNA"/>
</dbReference>
<comment type="subcellular location">
    <subcellularLocation>
        <location evidence="1">Cell membrane</location>
        <topology evidence="1">Multi-pass membrane protein</topology>
    </subcellularLocation>
</comment>
<gene>
    <name evidence="9" type="ORF">H5P27_03180</name>
</gene>
<dbReference type="InterPro" id="IPR039672">
    <property type="entry name" value="MFS_2"/>
</dbReference>
<keyword evidence="3" id="KW-0813">Transport</keyword>
<name>A0A7X1B3Q5_9BACT</name>
<feature type="transmembrane region" description="Helical" evidence="8">
    <location>
        <begin position="79"/>
        <end position="96"/>
    </location>
</feature>
<feature type="transmembrane region" description="Helical" evidence="8">
    <location>
        <begin position="150"/>
        <end position="171"/>
    </location>
</feature>
<comment type="similarity">
    <text evidence="2">Belongs to the sodium:galactoside symporter (TC 2.A.2) family.</text>
</comment>
<dbReference type="PANTHER" id="PTHR11328">
    <property type="entry name" value="MAJOR FACILITATOR SUPERFAMILY DOMAIN-CONTAINING PROTEIN"/>
    <property type="match status" value="1"/>
</dbReference>
<evidence type="ECO:0000313" key="9">
    <source>
        <dbReference type="EMBL" id="MBC2605037.1"/>
    </source>
</evidence>
<evidence type="ECO:0000256" key="6">
    <source>
        <dbReference type="ARBA" id="ARBA00022989"/>
    </source>
</evidence>
<keyword evidence="4" id="KW-1003">Cell membrane</keyword>
<accession>A0A7X1B3Q5</accession>
<evidence type="ECO:0000256" key="4">
    <source>
        <dbReference type="ARBA" id="ARBA00022475"/>
    </source>
</evidence>
<dbReference type="PROSITE" id="PS00872">
    <property type="entry name" value="NA_GALACTOSIDE_SYMP"/>
    <property type="match status" value="1"/>
</dbReference>
<evidence type="ECO:0000256" key="2">
    <source>
        <dbReference type="ARBA" id="ARBA00009617"/>
    </source>
</evidence>
<organism evidence="9 10">
    <name type="scientific">Pelagicoccus albus</name>
    <dbReference type="NCBI Taxonomy" id="415222"/>
    <lineage>
        <taxon>Bacteria</taxon>
        <taxon>Pseudomonadati</taxon>
        <taxon>Verrucomicrobiota</taxon>
        <taxon>Opitutia</taxon>
        <taxon>Puniceicoccales</taxon>
        <taxon>Pelagicoccaceae</taxon>
        <taxon>Pelagicoccus</taxon>
    </lineage>
</organism>
<dbReference type="InterPro" id="IPR001927">
    <property type="entry name" value="Na/Gal_symport"/>
</dbReference>
<dbReference type="Proteomes" id="UP000526501">
    <property type="component" value="Unassembled WGS sequence"/>
</dbReference>
<reference evidence="9 10" key="1">
    <citation type="submission" date="2020-07" db="EMBL/GenBank/DDBJ databases">
        <authorList>
            <person name="Feng X."/>
        </authorList>
    </citation>
    <scope>NUCLEOTIDE SEQUENCE [LARGE SCALE GENOMIC DNA]</scope>
    <source>
        <strain evidence="9 10">JCM23202</strain>
    </source>
</reference>
<sequence>MKLAFREKLAFGAGDTASNLVFMTMLNFLPYFYTDIFGISAAAVGTLLLFVRVGDAFIDVSVGVIADRTHTRWGKFRPWLLWFAVPFGVAAVLTFTTPDWTENSKIVYAWVTYSILMVAYSAINVPYGALSAVMTTDLHERTSLSGVRMVFAQIGGLIVAGGTLPLIAYFSGDSGDRAHGYQMTMILFGSIATALFLITFFGTRERIEVPADQENNLKADLLMLIKNRPWVVISVSGAILFIFFSVRMAVVMYYFNYYVGDESQATLFFTLASIAAIPGALLSAPISKRIGKKRTFQLGAAFGVLSLAAFYFVPADSFWLLHGLNAFASVSIYIMAPLIFSMLGDSADYADWKFKRRSTGIIFSASALVGKVGMGLGGALTGLLLTYFGYVAGSDQSEETVRGIVIMASIVPAVGYLIILGFMELYNLDEEMAEQMRMELERRREKATS</sequence>
<dbReference type="RefSeq" id="WP_185658919.1">
    <property type="nucleotide sequence ID" value="NZ_CAWPOO010000005.1"/>
</dbReference>
<feature type="transmembrane region" description="Helical" evidence="8">
    <location>
        <begin position="267"/>
        <end position="284"/>
    </location>
</feature>
<dbReference type="SUPFAM" id="SSF103473">
    <property type="entry name" value="MFS general substrate transporter"/>
    <property type="match status" value="1"/>
</dbReference>
<feature type="transmembrane region" description="Helical" evidence="8">
    <location>
        <begin position="36"/>
        <end position="58"/>
    </location>
</feature>
<dbReference type="PANTHER" id="PTHR11328:SF24">
    <property type="entry name" value="MAJOR FACILITATOR SUPERFAMILY (MFS) PROFILE DOMAIN-CONTAINING PROTEIN"/>
    <property type="match status" value="1"/>
</dbReference>
<dbReference type="GO" id="GO:0005886">
    <property type="term" value="C:plasma membrane"/>
    <property type="evidence" value="ECO:0007669"/>
    <property type="project" value="UniProtKB-SubCell"/>
</dbReference>
<dbReference type="InterPro" id="IPR018043">
    <property type="entry name" value="Na/Gal_symport_CS"/>
</dbReference>
<feature type="transmembrane region" description="Helical" evidence="8">
    <location>
        <begin position="361"/>
        <end position="392"/>
    </location>
</feature>
<feature type="transmembrane region" description="Helical" evidence="8">
    <location>
        <begin position="404"/>
        <end position="428"/>
    </location>
</feature>
<evidence type="ECO:0000256" key="7">
    <source>
        <dbReference type="ARBA" id="ARBA00023136"/>
    </source>
</evidence>
<evidence type="ECO:0000256" key="8">
    <source>
        <dbReference type="SAM" id="Phobius"/>
    </source>
</evidence>
<proteinExistence type="inferred from homology"/>
<keyword evidence="6 8" id="KW-1133">Transmembrane helix</keyword>
<protein>
    <submittedName>
        <fullName evidence="9">MFS transporter</fullName>
    </submittedName>
</protein>
<evidence type="ECO:0000256" key="5">
    <source>
        <dbReference type="ARBA" id="ARBA00022692"/>
    </source>
</evidence>
<dbReference type="GO" id="GO:0008643">
    <property type="term" value="P:carbohydrate transport"/>
    <property type="evidence" value="ECO:0007669"/>
    <property type="project" value="InterPro"/>
</dbReference>
<keyword evidence="10" id="KW-1185">Reference proteome</keyword>
<dbReference type="Pfam" id="PF13347">
    <property type="entry name" value="MFS_2"/>
    <property type="match status" value="1"/>
</dbReference>
<dbReference type="Gene3D" id="1.20.1250.20">
    <property type="entry name" value="MFS general substrate transporter like domains"/>
    <property type="match status" value="2"/>
</dbReference>
<dbReference type="NCBIfam" id="TIGR00792">
    <property type="entry name" value="gph"/>
    <property type="match status" value="1"/>
</dbReference>
<dbReference type="GO" id="GO:0006814">
    <property type="term" value="P:sodium ion transport"/>
    <property type="evidence" value="ECO:0007669"/>
    <property type="project" value="InterPro"/>
</dbReference>
<feature type="transmembrane region" description="Helical" evidence="8">
    <location>
        <begin position="296"/>
        <end position="313"/>
    </location>
</feature>
<dbReference type="AlphaFoldDB" id="A0A7X1B3Q5"/>
<feature type="transmembrane region" description="Helical" evidence="8">
    <location>
        <begin position="230"/>
        <end position="255"/>
    </location>
</feature>
<evidence type="ECO:0000256" key="3">
    <source>
        <dbReference type="ARBA" id="ARBA00022448"/>
    </source>
</evidence>
<feature type="transmembrane region" description="Helical" evidence="8">
    <location>
        <begin position="108"/>
        <end position="130"/>
    </location>
</feature>
<dbReference type="GO" id="GO:0015293">
    <property type="term" value="F:symporter activity"/>
    <property type="evidence" value="ECO:0007669"/>
    <property type="project" value="InterPro"/>
</dbReference>
<keyword evidence="5 8" id="KW-0812">Transmembrane</keyword>
<comment type="caution">
    <text evidence="9">The sequence shown here is derived from an EMBL/GenBank/DDBJ whole genome shotgun (WGS) entry which is preliminary data.</text>
</comment>
<dbReference type="InterPro" id="IPR036259">
    <property type="entry name" value="MFS_trans_sf"/>
</dbReference>
<feature type="transmembrane region" description="Helical" evidence="8">
    <location>
        <begin position="183"/>
        <end position="201"/>
    </location>
</feature>
<evidence type="ECO:0000313" key="10">
    <source>
        <dbReference type="Proteomes" id="UP000526501"/>
    </source>
</evidence>